<protein>
    <submittedName>
        <fullName evidence="2">Uncharacterized protein</fullName>
    </submittedName>
</protein>
<dbReference type="EMBL" id="JBBWRZ010000004">
    <property type="protein sequence ID" value="KAK8238414.1"/>
    <property type="molecule type" value="Genomic_DNA"/>
</dbReference>
<accession>A0ABR1YTV3</accession>
<feature type="compositionally biased region" description="Basic residues" evidence="1">
    <location>
        <begin position="240"/>
        <end position="254"/>
    </location>
</feature>
<feature type="region of interest" description="Disordered" evidence="1">
    <location>
        <begin position="184"/>
        <end position="284"/>
    </location>
</feature>
<proteinExistence type="predicted"/>
<keyword evidence="3" id="KW-1185">Reference proteome</keyword>
<feature type="compositionally biased region" description="Acidic residues" evidence="1">
    <location>
        <begin position="119"/>
        <end position="128"/>
    </location>
</feature>
<reference evidence="2 3" key="1">
    <citation type="submission" date="2024-04" db="EMBL/GenBank/DDBJ databases">
        <title>Phyllosticta paracitricarpa is synonymous to the EU quarantine fungus P. citricarpa based on phylogenomic analyses.</title>
        <authorList>
            <consortium name="Lawrence Berkeley National Laboratory"/>
            <person name="Van Ingen-Buijs V.A."/>
            <person name="Van Westerhoven A.C."/>
            <person name="Haridas S."/>
            <person name="Skiadas P."/>
            <person name="Martin F."/>
            <person name="Groenewald J.Z."/>
            <person name="Crous P.W."/>
            <person name="Seidl M.F."/>
        </authorList>
    </citation>
    <scope>NUCLEOTIDE SEQUENCE [LARGE SCALE GENOMIC DNA]</scope>
    <source>
        <strain evidence="2 3">CBS 123374</strain>
    </source>
</reference>
<dbReference type="Proteomes" id="UP001492380">
    <property type="component" value="Unassembled WGS sequence"/>
</dbReference>
<gene>
    <name evidence="2" type="ORF">HDK90DRAFT_550750</name>
</gene>
<feature type="compositionally biased region" description="Basic and acidic residues" evidence="1">
    <location>
        <begin position="275"/>
        <end position="284"/>
    </location>
</feature>
<organism evidence="2 3">
    <name type="scientific">Phyllosticta capitalensis</name>
    <dbReference type="NCBI Taxonomy" id="121624"/>
    <lineage>
        <taxon>Eukaryota</taxon>
        <taxon>Fungi</taxon>
        <taxon>Dikarya</taxon>
        <taxon>Ascomycota</taxon>
        <taxon>Pezizomycotina</taxon>
        <taxon>Dothideomycetes</taxon>
        <taxon>Dothideomycetes incertae sedis</taxon>
        <taxon>Botryosphaeriales</taxon>
        <taxon>Phyllostictaceae</taxon>
        <taxon>Phyllosticta</taxon>
    </lineage>
</organism>
<evidence type="ECO:0000313" key="2">
    <source>
        <dbReference type="EMBL" id="KAK8238414.1"/>
    </source>
</evidence>
<evidence type="ECO:0000256" key="1">
    <source>
        <dbReference type="SAM" id="MobiDB-lite"/>
    </source>
</evidence>
<evidence type="ECO:0000313" key="3">
    <source>
        <dbReference type="Proteomes" id="UP001492380"/>
    </source>
</evidence>
<comment type="caution">
    <text evidence="2">The sequence shown here is derived from an EMBL/GenBank/DDBJ whole genome shotgun (WGS) entry which is preliminary data.</text>
</comment>
<feature type="region of interest" description="Disordered" evidence="1">
    <location>
        <begin position="117"/>
        <end position="136"/>
    </location>
</feature>
<name>A0ABR1YTV3_9PEZI</name>
<sequence>MANEVASSKPMHHMIRHDGKQWPAIPYQPPMEVPLESELRKPTPYHNLCVYIPVINQSLWVLQGDLAGFDSGEFDKIDKTSEPKRHDAFMAIIEHLADDEEPNYAYLASEILQHQLAEQADESDQEESDQVKSDKFGIPDEVLSTIPLKTSSYKSVDSGDKFTPFAPNSHHSAEVDKVITGHHIQSLPDRTKPTKAGGQNDSLRKLNQVATEKLEQKKGKRKQKAFIPDEDDEDLEPKTKKPKKASAKSAKPKKAPPAPTPYFAVSDDDEYNVIVKEEPKNDSA</sequence>